<organism evidence="1 2">
    <name type="scientific">Sphaerodactylus townsendi</name>
    <dbReference type="NCBI Taxonomy" id="933632"/>
    <lineage>
        <taxon>Eukaryota</taxon>
        <taxon>Metazoa</taxon>
        <taxon>Chordata</taxon>
        <taxon>Craniata</taxon>
        <taxon>Vertebrata</taxon>
        <taxon>Euteleostomi</taxon>
        <taxon>Lepidosauria</taxon>
        <taxon>Squamata</taxon>
        <taxon>Bifurcata</taxon>
        <taxon>Gekkota</taxon>
        <taxon>Sphaerodactylidae</taxon>
        <taxon>Sphaerodactylus</taxon>
    </lineage>
</organism>
<evidence type="ECO:0000313" key="1">
    <source>
        <dbReference type="EMBL" id="KAH8003256.1"/>
    </source>
</evidence>
<reference evidence="1" key="1">
    <citation type="submission" date="2021-08" db="EMBL/GenBank/DDBJ databases">
        <title>The first chromosome-level gecko genome reveals the dynamic sex chromosomes of Neotropical dwarf geckos (Sphaerodactylidae: Sphaerodactylus).</title>
        <authorList>
            <person name="Pinto B.J."/>
            <person name="Keating S.E."/>
            <person name="Gamble T."/>
        </authorList>
    </citation>
    <scope>NUCLEOTIDE SEQUENCE</scope>
    <source>
        <strain evidence="1">TG3544</strain>
    </source>
</reference>
<gene>
    <name evidence="1" type="ORF">K3G42_015817</name>
</gene>
<name>A0ACB8FD84_9SAUR</name>
<protein>
    <submittedName>
        <fullName evidence="1">Uncharacterized protein</fullName>
    </submittedName>
</protein>
<evidence type="ECO:0000313" key="2">
    <source>
        <dbReference type="Proteomes" id="UP000827872"/>
    </source>
</evidence>
<accession>A0ACB8FD84</accession>
<keyword evidence="2" id="KW-1185">Reference proteome</keyword>
<dbReference type="Proteomes" id="UP000827872">
    <property type="component" value="Linkage Group LG09"/>
</dbReference>
<sequence>MHGNDTHLPYHRTGLTSSQLMSDAWLESFFEGQSAPWDSAKKDENRMKNRYGNIIAFHICPVYSQSTEVTFEIIAQTTEYHGILQDYSVSYSVSV</sequence>
<comment type="caution">
    <text evidence="1">The sequence shown here is derived from an EMBL/GenBank/DDBJ whole genome shotgun (WGS) entry which is preliminary data.</text>
</comment>
<proteinExistence type="predicted"/>
<dbReference type="EMBL" id="CM037622">
    <property type="protein sequence ID" value="KAH8003256.1"/>
    <property type="molecule type" value="Genomic_DNA"/>
</dbReference>